<feature type="binding site" evidence="12">
    <location>
        <position position="285"/>
    </location>
    <ligand>
        <name>K(+)</name>
        <dbReference type="ChEBI" id="CHEBI:29103"/>
    </ligand>
</feature>
<keyword evidence="12" id="KW-0963">Cytoplasm</keyword>
<feature type="binding site" evidence="12">
    <location>
        <position position="291"/>
    </location>
    <ligand>
        <name>K(+)</name>
        <dbReference type="ChEBI" id="CHEBI:29103"/>
    </ligand>
</feature>
<feature type="binding site" evidence="12">
    <location>
        <begin position="39"/>
        <end position="43"/>
    </location>
    <ligand>
        <name>substrate</name>
    </ligand>
</feature>
<dbReference type="GO" id="GO:0005524">
    <property type="term" value="F:ATP binding"/>
    <property type="evidence" value="ECO:0007669"/>
    <property type="project" value="UniProtKB-UniRule"/>
</dbReference>
<dbReference type="GO" id="GO:2001059">
    <property type="term" value="P:D-tagatose 6-phosphate catabolic process"/>
    <property type="evidence" value="ECO:0007669"/>
    <property type="project" value="UniProtKB-UniPathway"/>
</dbReference>
<comment type="subunit">
    <text evidence="12">Homodimer.</text>
</comment>
<feature type="binding site" evidence="12">
    <location>
        <position position="287"/>
    </location>
    <ligand>
        <name>K(+)</name>
        <dbReference type="ChEBI" id="CHEBI:29103"/>
    </ligand>
</feature>
<dbReference type="Gene3D" id="3.40.1190.20">
    <property type="match status" value="1"/>
</dbReference>
<dbReference type="eggNOG" id="COG0524">
    <property type="taxonomic scope" value="Bacteria"/>
</dbReference>
<keyword evidence="6 12" id="KW-0547">Nucleotide-binding</keyword>
<feature type="binding site" evidence="12">
    <location>
        <begin position="220"/>
        <end position="225"/>
    </location>
    <ligand>
        <name>ATP</name>
        <dbReference type="ChEBI" id="CHEBI:30616"/>
    </ligand>
</feature>
<keyword evidence="7 12" id="KW-0418">Kinase</keyword>
<dbReference type="GO" id="GO:0009024">
    <property type="term" value="F:tagatose-6-phosphate kinase activity"/>
    <property type="evidence" value="ECO:0007669"/>
    <property type="project" value="UniProtKB-EC"/>
</dbReference>
<keyword evidence="11 12" id="KW-0119">Carbohydrate metabolism</keyword>
<comment type="cofactor">
    <cofactor evidence="12">
        <name>Mg(2+)</name>
        <dbReference type="ChEBI" id="CHEBI:18420"/>
    </cofactor>
    <text evidence="12">Requires a divalent cation, most likely magnesium in vivo, as an electrophilic catalyst to aid phosphoryl group transfer. It is the chelate of the metal and the nucleotide that is the actual substrate.</text>
</comment>
<accession>D9TQJ0</accession>
<dbReference type="PANTHER" id="PTHR10584">
    <property type="entry name" value="SUGAR KINASE"/>
    <property type="match status" value="1"/>
</dbReference>
<proteinExistence type="inferred from homology"/>
<feature type="binding site" evidence="12">
    <location>
        <position position="140"/>
    </location>
    <ligand>
        <name>substrate</name>
    </ligand>
</feature>
<dbReference type="PANTHER" id="PTHR10584:SF166">
    <property type="entry name" value="RIBOKINASE"/>
    <property type="match status" value="1"/>
</dbReference>
<evidence type="ECO:0000259" key="14">
    <source>
        <dbReference type="Pfam" id="PF00294"/>
    </source>
</evidence>
<dbReference type="GO" id="GO:0019303">
    <property type="term" value="P:D-ribose catabolic process"/>
    <property type="evidence" value="ECO:0007669"/>
    <property type="project" value="UniProtKB-UniRule"/>
</dbReference>
<comment type="function">
    <text evidence="12">Catalyzes the phosphorylation of ribose at O-5 in a reaction requiring ATP and magnesium. The resulting D-ribose-5-phosphate can then be used either for sythesis of nucleotides, histidine, and tryptophan, or as a component of the pentose phosphate pathway.</text>
</comment>
<dbReference type="NCBIfam" id="TIGR02152">
    <property type="entry name" value="D_ribokin_bact"/>
    <property type="match status" value="1"/>
</dbReference>
<feature type="binding site" evidence="12">
    <location>
        <position position="246"/>
    </location>
    <ligand>
        <name>K(+)</name>
        <dbReference type="ChEBI" id="CHEBI:29103"/>
    </ligand>
</feature>
<dbReference type="Pfam" id="PF00294">
    <property type="entry name" value="PfkB"/>
    <property type="match status" value="1"/>
</dbReference>
<dbReference type="KEGG" id="ttm:Tthe_1726"/>
<evidence type="ECO:0000313" key="15">
    <source>
        <dbReference type="EMBL" id="ADL69224.1"/>
    </source>
</evidence>
<dbReference type="EMBL" id="CP002171">
    <property type="protein sequence ID" value="ADL69224.1"/>
    <property type="molecule type" value="Genomic_DNA"/>
</dbReference>
<dbReference type="HAMAP" id="MF_01987">
    <property type="entry name" value="Ribokinase"/>
    <property type="match status" value="1"/>
</dbReference>
<evidence type="ECO:0000256" key="11">
    <source>
        <dbReference type="ARBA" id="ARBA00023277"/>
    </source>
</evidence>
<evidence type="ECO:0000256" key="4">
    <source>
        <dbReference type="ARBA" id="ARBA00022679"/>
    </source>
</evidence>
<evidence type="ECO:0000256" key="6">
    <source>
        <dbReference type="ARBA" id="ARBA00022741"/>
    </source>
</evidence>
<evidence type="ECO:0000256" key="7">
    <source>
        <dbReference type="ARBA" id="ARBA00022777"/>
    </source>
</evidence>
<dbReference type="CDD" id="cd01174">
    <property type="entry name" value="ribokinase"/>
    <property type="match status" value="1"/>
</dbReference>
<comment type="similarity">
    <text evidence="1">Belongs to the carbohydrate kinase pfkB family.</text>
</comment>
<dbReference type="GO" id="GO:0046872">
    <property type="term" value="F:metal ion binding"/>
    <property type="evidence" value="ECO:0007669"/>
    <property type="project" value="UniProtKB-KW"/>
</dbReference>
<dbReference type="InterPro" id="IPR002139">
    <property type="entry name" value="Ribo/fructo_kinase"/>
</dbReference>
<reference evidence="15 16" key="1">
    <citation type="submission" date="2010-08" db="EMBL/GenBank/DDBJ databases">
        <title>Complete sequence of Thermoanaerobacterium thermosaccharolyticum DSM 571.</title>
        <authorList>
            <consortium name="US DOE Joint Genome Institute"/>
            <person name="Lucas S."/>
            <person name="Copeland A."/>
            <person name="Lapidus A."/>
            <person name="Cheng J.-F."/>
            <person name="Bruce D."/>
            <person name="Goodwin L."/>
            <person name="Pitluck S."/>
            <person name="Teshima H."/>
            <person name="Detter J.C."/>
            <person name="Han C."/>
            <person name="Tapia R."/>
            <person name="Land M."/>
            <person name="Hauser L."/>
            <person name="Chang Y.-J."/>
            <person name="Jeffries C."/>
            <person name="Kyrpides N."/>
            <person name="Ivanova N."/>
            <person name="Mikhailova N."/>
            <person name="Hemme C.L."/>
            <person name="Woyke T."/>
        </authorList>
    </citation>
    <scope>NUCLEOTIDE SEQUENCE [LARGE SCALE GENOMIC DNA]</scope>
    <source>
        <strain evidence="16">ATCC 7956 / DSM 571 / NCIMB 9385 / NCA 3814 / NCTC 13789 / WDCM 00135 / 2032</strain>
    </source>
</reference>
<feature type="binding site" evidence="12">
    <location>
        <position position="252"/>
    </location>
    <ligand>
        <name>substrate</name>
    </ligand>
</feature>
<evidence type="ECO:0000256" key="1">
    <source>
        <dbReference type="ARBA" id="ARBA00005380"/>
    </source>
</evidence>
<dbReference type="Proteomes" id="UP000001626">
    <property type="component" value="Chromosome"/>
</dbReference>
<dbReference type="GO" id="GO:0004747">
    <property type="term" value="F:ribokinase activity"/>
    <property type="evidence" value="ECO:0007669"/>
    <property type="project" value="UniProtKB-UniRule"/>
</dbReference>
<dbReference type="InterPro" id="IPR017583">
    <property type="entry name" value="Tagatose/fructose_Pkinase"/>
</dbReference>
<comment type="caution">
    <text evidence="12">Lacks conserved residue(s) required for the propagation of feature annotation.</text>
</comment>
<comment type="catalytic activity">
    <reaction evidence="12">
        <text>D-ribose + ATP = D-ribose 5-phosphate + ADP + H(+)</text>
        <dbReference type="Rhea" id="RHEA:13697"/>
        <dbReference type="ChEBI" id="CHEBI:15378"/>
        <dbReference type="ChEBI" id="CHEBI:30616"/>
        <dbReference type="ChEBI" id="CHEBI:47013"/>
        <dbReference type="ChEBI" id="CHEBI:78346"/>
        <dbReference type="ChEBI" id="CHEBI:456216"/>
        <dbReference type="EC" id="2.7.1.15"/>
    </reaction>
</comment>
<dbReference type="UniPathway" id="UPA00916">
    <property type="reaction ID" value="UER00889"/>
</dbReference>
<organism evidence="15 16">
    <name type="scientific">Thermoanaerobacterium thermosaccharolyticum (strain ATCC 7956 / DSM 571 / NCIMB 9385 / NCA 3814 / NCTC 13789 / WDCM 00135 / 2032)</name>
    <name type="common">Clostridium thermosaccharolyticum</name>
    <dbReference type="NCBI Taxonomy" id="580327"/>
    <lineage>
        <taxon>Bacteria</taxon>
        <taxon>Bacillati</taxon>
        <taxon>Bacillota</taxon>
        <taxon>Clostridia</taxon>
        <taxon>Thermoanaerobacterales</taxon>
        <taxon>Thermoanaerobacteraceae</taxon>
        <taxon>Thermoanaerobacterium</taxon>
    </lineage>
</organism>
<comment type="pathway">
    <text evidence="12">Carbohydrate metabolism; D-ribose degradation; D-ribose 5-phosphate from beta-D-ribopyranose: step 2/2.</text>
</comment>
<dbReference type="InterPro" id="IPR029056">
    <property type="entry name" value="Ribokinase-like"/>
</dbReference>
<feature type="active site" description="Proton acceptor" evidence="12">
    <location>
        <position position="252"/>
    </location>
</feature>
<evidence type="ECO:0000256" key="10">
    <source>
        <dbReference type="ARBA" id="ARBA00022958"/>
    </source>
</evidence>
<evidence type="ECO:0000256" key="5">
    <source>
        <dbReference type="ARBA" id="ARBA00022723"/>
    </source>
</evidence>
<dbReference type="PROSITE" id="PS00583">
    <property type="entry name" value="PFKB_KINASES_1"/>
    <property type="match status" value="1"/>
</dbReference>
<feature type="binding site" evidence="12">
    <location>
        <begin position="11"/>
        <end position="13"/>
    </location>
    <ligand>
        <name>substrate</name>
    </ligand>
</feature>
<feature type="binding site" evidence="12">
    <location>
        <position position="248"/>
    </location>
    <ligand>
        <name>K(+)</name>
        <dbReference type="ChEBI" id="CHEBI:29103"/>
    </ligand>
</feature>
<evidence type="ECO:0000256" key="9">
    <source>
        <dbReference type="ARBA" id="ARBA00022842"/>
    </source>
</evidence>
<dbReference type="STRING" id="580327.Tthe_1726"/>
<dbReference type="EC" id="2.7.1.15" evidence="2 12"/>
<keyword evidence="4 12" id="KW-0808">Transferase</keyword>
<protein>
    <recommendedName>
        <fullName evidence="3 12">Ribokinase</fullName>
        <shortName evidence="12">RK</shortName>
        <ecNumber evidence="2 12">2.7.1.15</ecNumber>
    </recommendedName>
</protein>
<evidence type="ECO:0000256" key="8">
    <source>
        <dbReference type="ARBA" id="ARBA00022840"/>
    </source>
</evidence>
<evidence type="ECO:0000256" key="13">
    <source>
        <dbReference type="PIRNR" id="PIRNR000535"/>
    </source>
</evidence>
<comment type="similarity">
    <text evidence="13">Belongs to the carbohydrate kinase PfkB family. LacC subfamily.</text>
</comment>
<dbReference type="GO" id="GO:0005988">
    <property type="term" value="P:lactose metabolic process"/>
    <property type="evidence" value="ECO:0007669"/>
    <property type="project" value="UniProtKB-KW"/>
</dbReference>
<evidence type="ECO:0000256" key="2">
    <source>
        <dbReference type="ARBA" id="ARBA00012035"/>
    </source>
</evidence>
<dbReference type="InterPro" id="IPR011877">
    <property type="entry name" value="Ribokinase"/>
</dbReference>
<evidence type="ECO:0000256" key="12">
    <source>
        <dbReference type="HAMAP-Rule" id="MF_01987"/>
    </source>
</evidence>
<sequence length="315" mass="34493">MKNILVVGSINMDIVIKVEHIPKIGETVIAKEVNYSFGGKGANQAVAIAKLGGNVTMIGRVGDDNFGKELIENLDKQKVKPSGIEIDKTEKTGMAFIYVSDKGENNISVNQGANKKLDVEQINRHLDLFDAAEICVLQLEIPIETVKYAIEICNKKNIKVILNPAPARKIPEEILKNIYILTPNESELSILTKKNVKTIEDINNASEILLESGVQNIITTLGEKGCFLKNKNDSLHFAAVQVDAIDTTAAGDSFTGAISIALNNGKSIKEAIEFATYVSALTVTKEGTQDSLPDKLEVEKFINERREVHEKNNFA</sequence>
<dbReference type="HOGENOM" id="CLU_027634_2_0_9"/>
<evidence type="ECO:0000256" key="3">
    <source>
        <dbReference type="ARBA" id="ARBA00016943"/>
    </source>
</evidence>
<dbReference type="InterPro" id="IPR002173">
    <property type="entry name" value="Carboh/pur_kinase_PfkB_CS"/>
</dbReference>
<dbReference type="GeneID" id="93864548"/>
<keyword evidence="5 12" id="KW-0479">Metal-binding</keyword>
<name>D9TQJ0_THETC</name>
<keyword evidence="9 12" id="KW-0460">Magnesium</keyword>
<feature type="domain" description="Carbohydrate kinase PfkB" evidence="14">
    <location>
        <begin position="1"/>
        <end position="294"/>
    </location>
</feature>
<feature type="binding site" evidence="12">
    <location>
        <position position="184"/>
    </location>
    <ligand>
        <name>ATP</name>
        <dbReference type="ChEBI" id="CHEBI:30616"/>
    </ligand>
</feature>
<gene>
    <name evidence="12" type="primary">rbsK</name>
    <name evidence="15" type="ordered locus">Tthe_1726</name>
</gene>
<dbReference type="InterPro" id="IPR011611">
    <property type="entry name" value="PfkB_dom"/>
</dbReference>
<dbReference type="GO" id="GO:0005829">
    <property type="term" value="C:cytosol"/>
    <property type="evidence" value="ECO:0007669"/>
    <property type="project" value="TreeGrafter"/>
</dbReference>
<feature type="binding site" evidence="12">
    <location>
        <begin position="251"/>
        <end position="252"/>
    </location>
    <ligand>
        <name>ATP</name>
        <dbReference type="ChEBI" id="CHEBI:30616"/>
    </ligand>
</feature>
<keyword evidence="10 12" id="KW-0630">Potassium</keyword>
<evidence type="ECO:0000313" key="16">
    <source>
        <dbReference type="Proteomes" id="UP000001626"/>
    </source>
</evidence>
<dbReference type="PIRSF" id="PIRSF000535">
    <property type="entry name" value="1PFK/6PFK/LacC"/>
    <property type="match status" value="1"/>
</dbReference>
<dbReference type="RefSeq" id="WP_013298190.1">
    <property type="nucleotide sequence ID" value="NC_014410.1"/>
</dbReference>
<comment type="catalytic activity">
    <reaction evidence="13">
        <text>D-tagatofuranose 6-phosphate + ATP = D-tagatofuranose 1,6-bisphosphate + ADP + H(+)</text>
        <dbReference type="Rhea" id="RHEA:12420"/>
        <dbReference type="ChEBI" id="CHEBI:15378"/>
        <dbReference type="ChEBI" id="CHEBI:30616"/>
        <dbReference type="ChEBI" id="CHEBI:58694"/>
        <dbReference type="ChEBI" id="CHEBI:58695"/>
        <dbReference type="ChEBI" id="CHEBI:456216"/>
        <dbReference type="EC" id="2.7.1.144"/>
    </reaction>
</comment>
<dbReference type="PROSITE" id="PS00584">
    <property type="entry name" value="PFKB_KINASES_2"/>
    <property type="match status" value="1"/>
</dbReference>
<keyword evidence="16" id="KW-1185">Reference proteome</keyword>
<dbReference type="SUPFAM" id="SSF53613">
    <property type="entry name" value="Ribokinase-like"/>
    <property type="match status" value="1"/>
</dbReference>
<comment type="similarity">
    <text evidence="12">Belongs to the carbohydrate kinase PfkB family. Ribokinase subfamily.</text>
</comment>
<feature type="binding site" evidence="12">
    <location>
        <position position="282"/>
    </location>
    <ligand>
        <name>K(+)</name>
        <dbReference type="ChEBI" id="CHEBI:29103"/>
    </ligand>
</feature>
<comment type="pathway">
    <text evidence="13">Carbohydrate metabolism; D-tagatose 6-phosphate degradation; D-glyceraldehyde 3-phosphate and glycerone phosphate from D-tagatose 6-phosphate: step 1/2.</text>
</comment>
<keyword evidence="8 12" id="KW-0067">ATP-binding</keyword>
<dbReference type="AlphaFoldDB" id="D9TQJ0"/>
<dbReference type="OrthoDB" id="9775849at2"/>
<comment type="activity regulation">
    <text evidence="12">Activated by a monovalent cation that binds near, but not in, the active site. The most likely occupant of the site in vivo is potassium. Ion binding induces a conformational change that may alter substrate affinity.</text>
</comment>
<dbReference type="PRINTS" id="PR00990">
    <property type="entry name" value="RIBOKINASE"/>
</dbReference>
<comment type="subcellular location">
    <subcellularLocation>
        <location evidence="12">Cytoplasm</location>
    </subcellularLocation>
</comment>
<dbReference type="UniPathway" id="UPA00704">
    <property type="reaction ID" value="UER00715"/>
</dbReference>
<keyword evidence="13" id="KW-0423">Lactose metabolism</keyword>